<dbReference type="GO" id="GO:0005737">
    <property type="term" value="C:cytoplasm"/>
    <property type="evidence" value="ECO:0007669"/>
    <property type="project" value="TreeGrafter"/>
</dbReference>
<dbReference type="GO" id="GO:0004103">
    <property type="term" value="F:choline kinase activity"/>
    <property type="evidence" value="ECO:0007669"/>
    <property type="project" value="TreeGrafter"/>
</dbReference>
<evidence type="ECO:0000256" key="3">
    <source>
        <dbReference type="ARBA" id="ARBA00038211"/>
    </source>
</evidence>
<evidence type="ECO:0000313" key="5">
    <source>
        <dbReference type="Proteomes" id="UP000790347"/>
    </source>
</evidence>
<keyword evidence="2" id="KW-1208">Phospholipid metabolism</keyword>
<accession>A0A922HVJ1</accession>
<keyword evidence="1" id="KW-0443">Lipid metabolism</keyword>
<dbReference type="AlphaFoldDB" id="A0A922HVJ1"/>
<reference evidence="4" key="1">
    <citation type="submission" date="2013-05" db="EMBL/GenBank/DDBJ databases">
        <authorList>
            <person name="Yim A.K.Y."/>
            <person name="Chan T.F."/>
            <person name="Ji K.M."/>
            <person name="Liu X.Y."/>
            <person name="Zhou J.W."/>
            <person name="Li R.Q."/>
            <person name="Yang K.Y."/>
            <person name="Li J."/>
            <person name="Li M."/>
            <person name="Law P.T.W."/>
            <person name="Wu Y.L."/>
            <person name="Cai Z.L."/>
            <person name="Qin H."/>
            <person name="Bao Y."/>
            <person name="Leung R.K.K."/>
            <person name="Ng P.K.S."/>
            <person name="Zou J."/>
            <person name="Zhong X.J."/>
            <person name="Ran P.X."/>
            <person name="Zhong N.S."/>
            <person name="Liu Z.G."/>
            <person name="Tsui S.K.W."/>
        </authorList>
    </citation>
    <scope>NUCLEOTIDE SEQUENCE</scope>
    <source>
        <strain evidence="4">Derf</strain>
        <tissue evidence="4">Whole organism</tissue>
    </source>
</reference>
<dbReference type="Gene3D" id="3.30.200.20">
    <property type="entry name" value="Phosphorylase Kinase, domain 1"/>
    <property type="match status" value="1"/>
</dbReference>
<dbReference type="Proteomes" id="UP000790347">
    <property type="component" value="Unassembled WGS sequence"/>
</dbReference>
<dbReference type="PANTHER" id="PTHR22603:SF93">
    <property type="entry name" value="RE24176P"/>
    <property type="match status" value="1"/>
</dbReference>
<dbReference type="GO" id="GO:0004305">
    <property type="term" value="F:ethanolamine kinase activity"/>
    <property type="evidence" value="ECO:0007669"/>
    <property type="project" value="TreeGrafter"/>
</dbReference>
<dbReference type="PANTHER" id="PTHR22603">
    <property type="entry name" value="CHOLINE/ETHANOALAMINE KINASE"/>
    <property type="match status" value="1"/>
</dbReference>
<dbReference type="InterPro" id="IPR011009">
    <property type="entry name" value="Kinase-like_dom_sf"/>
</dbReference>
<organism evidence="4 5">
    <name type="scientific">Dermatophagoides farinae</name>
    <name type="common">American house dust mite</name>
    <dbReference type="NCBI Taxonomy" id="6954"/>
    <lineage>
        <taxon>Eukaryota</taxon>
        <taxon>Metazoa</taxon>
        <taxon>Ecdysozoa</taxon>
        <taxon>Arthropoda</taxon>
        <taxon>Chelicerata</taxon>
        <taxon>Arachnida</taxon>
        <taxon>Acari</taxon>
        <taxon>Acariformes</taxon>
        <taxon>Sarcoptiformes</taxon>
        <taxon>Astigmata</taxon>
        <taxon>Psoroptidia</taxon>
        <taxon>Analgoidea</taxon>
        <taxon>Pyroglyphidae</taxon>
        <taxon>Dermatophagoidinae</taxon>
        <taxon>Dermatophagoides</taxon>
    </lineage>
</organism>
<dbReference type="EMBL" id="ASGP02000004">
    <property type="protein sequence ID" value="KAH9511185.1"/>
    <property type="molecule type" value="Genomic_DNA"/>
</dbReference>
<evidence type="ECO:0000313" key="4">
    <source>
        <dbReference type="EMBL" id="KAH9511185.1"/>
    </source>
</evidence>
<dbReference type="SUPFAM" id="SSF56112">
    <property type="entry name" value="Protein kinase-like (PK-like)"/>
    <property type="match status" value="1"/>
</dbReference>
<evidence type="ECO:0000256" key="2">
    <source>
        <dbReference type="ARBA" id="ARBA00023264"/>
    </source>
</evidence>
<name>A0A922HVJ1_DERFA</name>
<protein>
    <submittedName>
        <fullName evidence="4">Uncharacterized protein</fullName>
    </submittedName>
</protein>
<proteinExistence type="inferred from homology"/>
<evidence type="ECO:0000256" key="1">
    <source>
        <dbReference type="ARBA" id="ARBA00023209"/>
    </source>
</evidence>
<keyword evidence="1" id="KW-0594">Phospholipid biosynthesis</keyword>
<keyword evidence="1" id="KW-0444">Lipid biosynthesis</keyword>
<comment type="similarity">
    <text evidence="3">Belongs to the choline/ethanolamine kinase family.</text>
</comment>
<comment type="caution">
    <text evidence="4">The sequence shown here is derived from an EMBL/GenBank/DDBJ whole genome shotgun (WGS) entry which is preliminary data.</text>
</comment>
<dbReference type="Gene3D" id="3.90.1200.10">
    <property type="match status" value="1"/>
</dbReference>
<dbReference type="GO" id="GO:0006646">
    <property type="term" value="P:phosphatidylethanolamine biosynthetic process"/>
    <property type="evidence" value="ECO:0007669"/>
    <property type="project" value="TreeGrafter"/>
</dbReference>
<dbReference type="Pfam" id="PF01633">
    <property type="entry name" value="Choline_kinase"/>
    <property type="match status" value="1"/>
</dbReference>
<keyword evidence="5" id="KW-1185">Reference proteome</keyword>
<sequence length="401" mass="47476">MMEQNSESIVLTMMQKKQTITDEDRQRLLDTFKRINVNNIWSKVENVNDFHAQRFESGNVNDICLCTLSENFCHQQRSSAGYNDGDFIKIVVKFYTTFDWLAIDPIERAIINAIVSLNGFSPKLLFIDDKCQIDEYVEARHYNYDDDCDDKTVRLMARQLANFHSIDPIPISRAGFDRWLAMQDDKENEFFQLIWKDKVHLKMIEQNPEFKEKYYDLIASMDMESDEEFLKKLINKVDSPLLFSHNDLNRQNRLVKFDDNGQKQIYFIDLDFSNYGWRGLDLGRYFSNYRHHDDMFGNEGFSDDQQMNLFLDEYRCELSKHHSSEWLKDERNSLEHLRDEAKIFTLKAYSVDAGFGVMMFVQNPTSDKFLITTKNRYEGFLQLKKRFTDDGTIARILGDEN</sequence>
<reference evidence="4" key="2">
    <citation type="journal article" date="2022" name="Res Sq">
        <title>Comparative Genomics Reveals Insights into the Divergent Evolution of Astigmatic Mites and Household Pest Adaptations.</title>
        <authorList>
            <person name="Xiong Q."/>
            <person name="Wan A.T.-Y."/>
            <person name="Liu X.-Y."/>
            <person name="Fung C.S.-H."/>
            <person name="Xiao X."/>
            <person name="Malainual N."/>
            <person name="Hou J."/>
            <person name="Wang L."/>
            <person name="Wang M."/>
            <person name="Yang K."/>
            <person name="Cui Y."/>
            <person name="Leung E."/>
            <person name="Nong W."/>
            <person name="Shin S.-K."/>
            <person name="Au S."/>
            <person name="Jeong K.Y."/>
            <person name="Chew F.T."/>
            <person name="Hui J."/>
            <person name="Leung T.F."/>
            <person name="Tungtrongchitr A."/>
            <person name="Zhong N."/>
            <person name="Liu Z."/>
            <person name="Tsui S."/>
        </authorList>
    </citation>
    <scope>NUCLEOTIDE SEQUENCE</scope>
    <source>
        <strain evidence="4">Derf</strain>
        <tissue evidence="4">Whole organism</tissue>
    </source>
</reference>
<gene>
    <name evidence="4" type="ORF">DERF_009657</name>
</gene>